<keyword evidence="3" id="KW-1185">Reference proteome</keyword>
<feature type="signal peptide" evidence="1">
    <location>
        <begin position="1"/>
        <end position="27"/>
    </location>
</feature>
<organism evidence="2 3">
    <name type="scientific">Paraburkholderia terrae</name>
    <dbReference type="NCBI Taxonomy" id="311230"/>
    <lineage>
        <taxon>Bacteria</taxon>
        <taxon>Pseudomonadati</taxon>
        <taxon>Pseudomonadota</taxon>
        <taxon>Betaproteobacteria</taxon>
        <taxon>Burkholderiales</taxon>
        <taxon>Burkholderiaceae</taxon>
        <taxon>Paraburkholderia</taxon>
    </lineage>
</organism>
<evidence type="ECO:0000313" key="2">
    <source>
        <dbReference type="EMBL" id="BCZ81303.1"/>
    </source>
</evidence>
<dbReference type="EMBL" id="AP024956">
    <property type="protein sequence ID" value="BCZ81303.1"/>
    <property type="molecule type" value="Genomic_DNA"/>
</dbReference>
<feature type="chain" id="PRO_5045704630" description="Phenol degradation protein meta" evidence="1">
    <location>
        <begin position="28"/>
        <end position="313"/>
    </location>
</feature>
<sequence>MFHCSCRGRFIAAAVIQCALLSGGANATENGGTNYPIGVNTITPGVQPPPGTYGYLYLAAYESTSLKDNSGNAVGNVSNFSLHAQAAAVRVAHVWRGLSLLGATVETRANIPFCNIDIHFDAHTPHGDVYKSSHAAGLSDIVFAPVMLGWHNGDLHQVAGLEFFLPTGSYDVNRLANPGRHYYSIEPTYALTWFPTQRVELSARALYEFNTINNATDYRSGQEFIVDYNAAFKLTQAWQIGVSGYFYRQMTDDMQHGQVVNGNGNRGQVLGVGPFIGYMTRKIAVAFKYQRETLVRNRPEGNRFWLQVYMPFE</sequence>
<dbReference type="Pfam" id="PF13557">
    <property type="entry name" value="Phenol_MetA_deg"/>
    <property type="match status" value="1"/>
</dbReference>
<protein>
    <recommendedName>
        <fullName evidence="4">Phenol degradation protein meta</fullName>
    </recommendedName>
</protein>
<evidence type="ECO:0008006" key="4">
    <source>
        <dbReference type="Google" id="ProtNLM"/>
    </source>
</evidence>
<evidence type="ECO:0000256" key="1">
    <source>
        <dbReference type="SAM" id="SignalP"/>
    </source>
</evidence>
<reference evidence="2 3" key="1">
    <citation type="journal article" date="2022" name="Front. Microbiol.">
        <title>Identification and characterization of a novel class of self-sufficient cytochrome P450 hydroxylase involved in cyclohexanecarboxylate degradation in Paraburkholderia terrae strain KU-64.</title>
        <authorList>
            <person name="Yamamoto T."/>
            <person name="Hasegawa Y."/>
            <person name="Iwaki H."/>
        </authorList>
    </citation>
    <scope>NUCLEOTIDE SEQUENCE [LARGE SCALE GENOMIC DNA]</scope>
    <source>
        <strain evidence="2 3">KU-64</strain>
    </source>
</reference>
<proteinExistence type="predicted"/>
<dbReference type="RefSeq" id="WP_229513766.1">
    <property type="nucleotide sequence ID" value="NZ_AP024956.1"/>
</dbReference>
<keyword evidence="1" id="KW-0732">Signal</keyword>
<dbReference type="Proteomes" id="UP001319874">
    <property type="component" value="Chromosome 2"/>
</dbReference>
<dbReference type="InterPro" id="IPR025737">
    <property type="entry name" value="FApF"/>
</dbReference>
<name>A0ABM7U2I3_9BURK</name>
<evidence type="ECO:0000313" key="3">
    <source>
        <dbReference type="Proteomes" id="UP001319874"/>
    </source>
</evidence>
<accession>A0ABM7U2I3</accession>
<gene>
    <name evidence="2" type="ORF">PTKU64_49780</name>
</gene>